<dbReference type="EMBL" id="VLKH01000001">
    <property type="protein sequence ID" value="TWH83574.1"/>
    <property type="molecule type" value="Genomic_DNA"/>
</dbReference>
<dbReference type="Gene3D" id="3.40.50.720">
    <property type="entry name" value="NAD(P)-binding Rossmann-like Domain"/>
    <property type="match status" value="1"/>
</dbReference>
<evidence type="ECO:0000256" key="1">
    <source>
        <dbReference type="ARBA" id="ARBA00022538"/>
    </source>
</evidence>
<dbReference type="PANTHER" id="PTHR43833">
    <property type="entry name" value="POTASSIUM CHANNEL PROTEIN 2-RELATED-RELATED"/>
    <property type="match status" value="1"/>
</dbReference>
<dbReference type="OrthoDB" id="9775180at2"/>
<proteinExistence type="predicted"/>
<keyword evidence="2" id="KW-0630">Potassium</keyword>
<evidence type="ECO:0000313" key="5">
    <source>
        <dbReference type="Proteomes" id="UP000315343"/>
    </source>
</evidence>
<dbReference type="InterPro" id="IPR006036">
    <property type="entry name" value="K_uptake_TrkA"/>
</dbReference>
<dbReference type="RefSeq" id="WP_145078692.1">
    <property type="nucleotide sequence ID" value="NZ_DAMBUX010000007.1"/>
</dbReference>
<dbReference type="InterPro" id="IPR003148">
    <property type="entry name" value="RCK_N"/>
</dbReference>
<name>A0A562JLG6_9FIRM</name>
<dbReference type="SUPFAM" id="SSF51735">
    <property type="entry name" value="NAD(P)-binding Rossmann-fold domains"/>
    <property type="match status" value="1"/>
</dbReference>
<reference evidence="4 5" key="1">
    <citation type="submission" date="2019-07" db="EMBL/GenBank/DDBJ databases">
        <title>Genomic Encyclopedia of Type Strains, Phase I: the one thousand microbial genomes (KMG-I) project.</title>
        <authorList>
            <person name="Kyrpides N."/>
        </authorList>
    </citation>
    <scope>NUCLEOTIDE SEQUENCE [LARGE SCALE GENOMIC DNA]</scope>
    <source>
        <strain evidence="4 5">DSM 13558</strain>
    </source>
</reference>
<keyword evidence="5" id="KW-1185">Reference proteome</keyword>
<dbReference type="GO" id="GO:0015079">
    <property type="term" value="F:potassium ion transmembrane transporter activity"/>
    <property type="evidence" value="ECO:0007669"/>
    <property type="project" value="InterPro"/>
</dbReference>
<gene>
    <name evidence="4" type="ORF">LY60_00185</name>
</gene>
<dbReference type="Proteomes" id="UP000315343">
    <property type="component" value="Unassembled WGS sequence"/>
</dbReference>
<accession>A0A562JLG6</accession>
<evidence type="ECO:0000259" key="3">
    <source>
        <dbReference type="PROSITE" id="PS51201"/>
    </source>
</evidence>
<keyword evidence="1" id="KW-0406">Ion transport</keyword>
<dbReference type="InterPro" id="IPR036721">
    <property type="entry name" value="RCK_C_sf"/>
</dbReference>
<organism evidence="4 5">
    <name type="scientific">Sedimentibacter saalensis</name>
    <dbReference type="NCBI Taxonomy" id="130788"/>
    <lineage>
        <taxon>Bacteria</taxon>
        <taxon>Bacillati</taxon>
        <taxon>Bacillota</taxon>
        <taxon>Tissierellia</taxon>
        <taxon>Sedimentibacter</taxon>
    </lineage>
</organism>
<dbReference type="AlphaFoldDB" id="A0A562JLG6"/>
<sequence length="217" mass="23855">MYIIIVGCGRLGSNLAKQLSDEGHDVCIIDRDSNKLSVLGTGFNGLRLKGIEFDNDKLMEAGINQADALLAVSSDDNINITVSLIAEKIYHVPNVISRVSEPGKEYIYDKLGIKTLKTINIGIANLKRMLNLNKVNVIHSIDEDFEIVDVLVGKEIKATVDNIEKNCSCIISFIVCGEDKLIPQKNQIVHSGDRIICTMQKKNMDALINMVGKGTIL</sequence>
<evidence type="ECO:0000313" key="4">
    <source>
        <dbReference type="EMBL" id="TWH83574.1"/>
    </source>
</evidence>
<dbReference type="GO" id="GO:0005886">
    <property type="term" value="C:plasma membrane"/>
    <property type="evidence" value="ECO:0007669"/>
    <property type="project" value="InterPro"/>
</dbReference>
<dbReference type="PROSITE" id="PS51201">
    <property type="entry name" value="RCK_N"/>
    <property type="match status" value="1"/>
</dbReference>
<comment type="caution">
    <text evidence="4">The sequence shown here is derived from an EMBL/GenBank/DDBJ whole genome shotgun (WGS) entry which is preliminary data.</text>
</comment>
<keyword evidence="1" id="KW-0813">Transport</keyword>
<protein>
    <submittedName>
        <fullName evidence="4">Trk system potassium uptake protein TrkA</fullName>
    </submittedName>
</protein>
<dbReference type="Pfam" id="PF02254">
    <property type="entry name" value="TrkA_N"/>
    <property type="match status" value="1"/>
</dbReference>
<dbReference type="InterPro" id="IPR050721">
    <property type="entry name" value="Trk_Ktr_HKT_K-transport"/>
</dbReference>
<dbReference type="Gene3D" id="3.30.70.1450">
    <property type="entry name" value="Regulator of K+ conductance, C-terminal domain"/>
    <property type="match status" value="1"/>
</dbReference>
<feature type="domain" description="RCK N-terminal" evidence="3">
    <location>
        <begin position="1"/>
        <end position="119"/>
    </location>
</feature>
<keyword evidence="1" id="KW-0633">Potassium transport</keyword>
<evidence type="ECO:0000256" key="2">
    <source>
        <dbReference type="ARBA" id="ARBA00022958"/>
    </source>
</evidence>
<dbReference type="InterPro" id="IPR036291">
    <property type="entry name" value="NAD(P)-bd_dom_sf"/>
</dbReference>
<dbReference type="PRINTS" id="PR00335">
    <property type="entry name" value="KUPTAKETRKA"/>
</dbReference>